<evidence type="ECO:0000313" key="2">
    <source>
        <dbReference type="EMBL" id="KAL0195807.1"/>
    </source>
</evidence>
<dbReference type="EMBL" id="JAMKFB020000004">
    <property type="protein sequence ID" value="KAL0195807.1"/>
    <property type="molecule type" value="Genomic_DNA"/>
</dbReference>
<dbReference type="Proteomes" id="UP001529510">
    <property type="component" value="Unassembled WGS sequence"/>
</dbReference>
<feature type="non-terminal residue" evidence="2">
    <location>
        <position position="1"/>
    </location>
</feature>
<proteinExistence type="predicted"/>
<accession>A0ABD0RD73</accession>
<protein>
    <submittedName>
        <fullName evidence="2">Uncharacterized protein</fullName>
    </submittedName>
</protein>
<dbReference type="AlphaFoldDB" id="A0ABD0RD73"/>
<comment type="caution">
    <text evidence="2">The sequence shown here is derived from an EMBL/GenBank/DDBJ whole genome shotgun (WGS) entry which is preliminary data.</text>
</comment>
<keyword evidence="3" id="KW-1185">Reference proteome</keyword>
<feature type="region of interest" description="Disordered" evidence="1">
    <location>
        <begin position="1"/>
        <end position="21"/>
    </location>
</feature>
<organism evidence="2 3">
    <name type="scientific">Cirrhinus mrigala</name>
    <name type="common">Mrigala</name>
    <dbReference type="NCBI Taxonomy" id="683832"/>
    <lineage>
        <taxon>Eukaryota</taxon>
        <taxon>Metazoa</taxon>
        <taxon>Chordata</taxon>
        <taxon>Craniata</taxon>
        <taxon>Vertebrata</taxon>
        <taxon>Euteleostomi</taxon>
        <taxon>Actinopterygii</taxon>
        <taxon>Neopterygii</taxon>
        <taxon>Teleostei</taxon>
        <taxon>Ostariophysi</taxon>
        <taxon>Cypriniformes</taxon>
        <taxon>Cyprinidae</taxon>
        <taxon>Labeoninae</taxon>
        <taxon>Labeonini</taxon>
        <taxon>Cirrhinus</taxon>
    </lineage>
</organism>
<evidence type="ECO:0000313" key="3">
    <source>
        <dbReference type="Proteomes" id="UP001529510"/>
    </source>
</evidence>
<name>A0ABD0RD73_CIRMR</name>
<gene>
    <name evidence="2" type="ORF">M9458_009379</name>
</gene>
<evidence type="ECO:0000256" key="1">
    <source>
        <dbReference type="SAM" id="MobiDB-lite"/>
    </source>
</evidence>
<sequence length="95" mass="10427">IGLTQIPGNVSMAGENSTQETLGKNTTLTSFPALKVKDRTVTVIKKSRRIYSGKQTVDCWFAKNNAAKLIDGQYNDYVVSHLFDTGDWANGTNTN</sequence>
<reference evidence="2 3" key="1">
    <citation type="submission" date="2024-05" db="EMBL/GenBank/DDBJ databases">
        <title>Genome sequencing and assembly of Indian major carp, Cirrhinus mrigala (Hamilton, 1822).</title>
        <authorList>
            <person name="Mohindra V."/>
            <person name="Chowdhury L.M."/>
            <person name="Lal K."/>
            <person name="Jena J.K."/>
        </authorList>
    </citation>
    <scope>NUCLEOTIDE SEQUENCE [LARGE SCALE GENOMIC DNA]</scope>
    <source>
        <strain evidence="2">CM1030</strain>
        <tissue evidence="2">Blood</tissue>
    </source>
</reference>